<dbReference type="GO" id="GO:0009976">
    <property type="term" value="F:tocopherol cyclase activity"/>
    <property type="evidence" value="ECO:0007669"/>
    <property type="project" value="InterPro"/>
</dbReference>
<evidence type="ECO:0000313" key="2">
    <source>
        <dbReference type="Proteomes" id="UP000799753"/>
    </source>
</evidence>
<protein>
    <submittedName>
        <fullName evidence="1">Uncharacterized protein</fullName>
    </submittedName>
</protein>
<dbReference type="InterPro" id="IPR025893">
    <property type="entry name" value="Tocopherol_cyclase"/>
</dbReference>
<name>A0A6A6RUF3_9PLEO</name>
<proteinExistence type="predicted"/>
<organism evidence="1 2">
    <name type="scientific">Massarina eburnea CBS 473.64</name>
    <dbReference type="NCBI Taxonomy" id="1395130"/>
    <lineage>
        <taxon>Eukaryota</taxon>
        <taxon>Fungi</taxon>
        <taxon>Dikarya</taxon>
        <taxon>Ascomycota</taxon>
        <taxon>Pezizomycotina</taxon>
        <taxon>Dothideomycetes</taxon>
        <taxon>Pleosporomycetidae</taxon>
        <taxon>Pleosporales</taxon>
        <taxon>Massarineae</taxon>
        <taxon>Massarinaceae</taxon>
        <taxon>Massarina</taxon>
    </lineage>
</organism>
<dbReference type="PANTHER" id="PTHR35309:SF4">
    <property type="entry name" value="TOCOPHEROL CYCLASE"/>
    <property type="match status" value="1"/>
</dbReference>
<dbReference type="Proteomes" id="UP000799753">
    <property type="component" value="Unassembled WGS sequence"/>
</dbReference>
<dbReference type="OrthoDB" id="5421239at2759"/>
<dbReference type="AlphaFoldDB" id="A0A6A6RUF3"/>
<keyword evidence="2" id="KW-1185">Reference proteome</keyword>
<reference evidence="1" key="1">
    <citation type="journal article" date="2020" name="Stud. Mycol.">
        <title>101 Dothideomycetes genomes: a test case for predicting lifestyles and emergence of pathogens.</title>
        <authorList>
            <person name="Haridas S."/>
            <person name="Albert R."/>
            <person name="Binder M."/>
            <person name="Bloem J."/>
            <person name="Labutti K."/>
            <person name="Salamov A."/>
            <person name="Andreopoulos B."/>
            <person name="Baker S."/>
            <person name="Barry K."/>
            <person name="Bills G."/>
            <person name="Bluhm B."/>
            <person name="Cannon C."/>
            <person name="Castanera R."/>
            <person name="Culley D."/>
            <person name="Daum C."/>
            <person name="Ezra D."/>
            <person name="Gonzalez J."/>
            <person name="Henrissat B."/>
            <person name="Kuo A."/>
            <person name="Liang C."/>
            <person name="Lipzen A."/>
            <person name="Lutzoni F."/>
            <person name="Magnuson J."/>
            <person name="Mondo S."/>
            <person name="Nolan M."/>
            <person name="Ohm R."/>
            <person name="Pangilinan J."/>
            <person name="Park H.-J."/>
            <person name="Ramirez L."/>
            <person name="Alfaro M."/>
            <person name="Sun H."/>
            <person name="Tritt A."/>
            <person name="Yoshinaga Y."/>
            <person name="Zwiers L.-H."/>
            <person name="Turgeon B."/>
            <person name="Goodwin S."/>
            <person name="Spatafora J."/>
            <person name="Crous P."/>
            <person name="Grigoriev I."/>
        </authorList>
    </citation>
    <scope>NUCLEOTIDE SEQUENCE</scope>
    <source>
        <strain evidence="1">CBS 473.64</strain>
    </source>
</reference>
<sequence>MEHFAPHPEAAFEGWYSKFDLPSGAHIALVICAVPNATSLPPYMVSFTYYPASGEQIYQREHWVESIERIITGPGCAFELRIEGKDCTGRMAVQSDSTTAYDLQGWSIEQEEEPQEEWSLAAMTVDRTPWDVHTPTPESWLVNLPLPLHWHVHSLSSQAAFHLGIPPLPSLPKSDRKGRATVHQEKNWANSFPSAHVWIQAREHENETGICLAGGRILGTQAFILGYRSPELNIDILPPFALSMLGISPFMSHTVDHANRTFAISASNWSHKIVVRAKAPKNKGWFGLGAPFQEGHRANFCTESFMAEIEVQVWEKSGWLWGWREVSREKFVDASLEFAGEWFEERGVKRE</sequence>
<dbReference type="PANTHER" id="PTHR35309">
    <property type="match status" value="1"/>
</dbReference>
<accession>A0A6A6RUF3</accession>
<evidence type="ECO:0000313" key="1">
    <source>
        <dbReference type="EMBL" id="KAF2638013.1"/>
    </source>
</evidence>
<gene>
    <name evidence="1" type="ORF">P280DRAFT_491959</name>
</gene>
<dbReference type="Pfam" id="PF14249">
    <property type="entry name" value="Tocopherol_cycl"/>
    <property type="match status" value="1"/>
</dbReference>
<dbReference type="EMBL" id="MU006791">
    <property type="protein sequence ID" value="KAF2638013.1"/>
    <property type="molecule type" value="Genomic_DNA"/>
</dbReference>